<keyword evidence="10" id="KW-1185">Reference proteome</keyword>
<comment type="caution">
    <text evidence="9">The sequence shown here is derived from an EMBL/GenBank/DDBJ whole genome shotgun (WGS) entry which is preliminary data.</text>
</comment>
<feature type="non-terminal residue" evidence="9">
    <location>
        <position position="139"/>
    </location>
</feature>
<keyword evidence="5 8" id="KW-1133">Transmembrane helix</keyword>
<evidence type="ECO:0000256" key="3">
    <source>
        <dbReference type="ARBA" id="ARBA00022475"/>
    </source>
</evidence>
<evidence type="ECO:0000256" key="5">
    <source>
        <dbReference type="ARBA" id="ARBA00022989"/>
    </source>
</evidence>
<evidence type="ECO:0000256" key="8">
    <source>
        <dbReference type="SAM" id="Phobius"/>
    </source>
</evidence>
<dbReference type="PANTHER" id="PTHR21421">
    <property type="entry name" value="GUSTATORY RECEPTOR"/>
    <property type="match status" value="1"/>
</dbReference>
<dbReference type="OrthoDB" id="5800391at2759"/>
<comment type="subcellular location">
    <subcellularLocation>
        <location evidence="1">Cell membrane</location>
        <topology evidence="1">Multi-pass membrane protein</topology>
    </subcellularLocation>
</comment>
<dbReference type="PANTHER" id="PTHR21421:SF34">
    <property type="entry name" value="GUSTATORY RECEPTOR FOR SUGAR TASTE 61A-RELATED"/>
    <property type="match status" value="1"/>
</dbReference>
<dbReference type="InterPro" id="IPR009318">
    <property type="entry name" value="Gustatory_rcpt"/>
</dbReference>
<accession>A0A9Q0MNB6</accession>
<evidence type="ECO:0000256" key="6">
    <source>
        <dbReference type="ARBA" id="ARBA00023136"/>
    </source>
</evidence>
<dbReference type="Proteomes" id="UP001151699">
    <property type="component" value="Unassembled WGS sequence"/>
</dbReference>
<proteinExistence type="inferred from homology"/>
<evidence type="ECO:0000313" key="9">
    <source>
        <dbReference type="EMBL" id="KAJ6634032.1"/>
    </source>
</evidence>
<evidence type="ECO:0000256" key="4">
    <source>
        <dbReference type="ARBA" id="ARBA00022692"/>
    </source>
</evidence>
<reference evidence="9" key="1">
    <citation type="submission" date="2022-07" db="EMBL/GenBank/DDBJ databases">
        <authorList>
            <person name="Trinca V."/>
            <person name="Uliana J.V.C."/>
            <person name="Torres T.T."/>
            <person name="Ward R.J."/>
            <person name="Monesi N."/>
        </authorList>
    </citation>
    <scope>NUCLEOTIDE SEQUENCE</scope>
    <source>
        <strain evidence="9">HSMRA1968</strain>
        <tissue evidence="9">Whole embryos</tissue>
    </source>
</reference>
<protein>
    <submittedName>
        <fullName evidence="9">Gustatory receptor for sugar taste 64a</fullName>
    </submittedName>
</protein>
<organism evidence="9 10">
    <name type="scientific">Pseudolycoriella hygida</name>
    <dbReference type="NCBI Taxonomy" id="35572"/>
    <lineage>
        <taxon>Eukaryota</taxon>
        <taxon>Metazoa</taxon>
        <taxon>Ecdysozoa</taxon>
        <taxon>Arthropoda</taxon>
        <taxon>Hexapoda</taxon>
        <taxon>Insecta</taxon>
        <taxon>Pterygota</taxon>
        <taxon>Neoptera</taxon>
        <taxon>Endopterygota</taxon>
        <taxon>Diptera</taxon>
        <taxon>Nematocera</taxon>
        <taxon>Sciaroidea</taxon>
        <taxon>Sciaridae</taxon>
        <taxon>Pseudolycoriella</taxon>
    </lineage>
</organism>
<feature type="transmembrane region" description="Helical" evidence="8">
    <location>
        <begin position="70"/>
        <end position="90"/>
    </location>
</feature>
<gene>
    <name evidence="9" type="primary">Gr64a_0</name>
    <name evidence="9" type="ORF">Bhyg_17792</name>
</gene>
<dbReference type="AlphaFoldDB" id="A0A9Q0MNB6"/>
<evidence type="ECO:0000256" key="2">
    <source>
        <dbReference type="ARBA" id="ARBA00005327"/>
    </source>
</evidence>
<evidence type="ECO:0000313" key="10">
    <source>
        <dbReference type="Proteomes" id="UP001151699"/>
    </source>
</evidence>
<keyword evidence="3" id="KW-1003">Cell membrane</keyword>
<sequence>PIDEPLWAEIRHHYVLLCELVETVDKYISGITLLSCTNNLYFICYQLLNIFNVLPYLINYVYFWFSLSYLIGRTIVLFLIASSINDAAAYPVKFVRQRRTTEWCSEMAGTIVTYELVLLQFDTEGKNSQNSTSTYCDSI</sequence>
<dbReference type="GO" id="GO:0033041">
    <property type="term" value="F:sweet taste receptor activity"/>
    <property type="evidence" value="ECO:0007669"/>
    <property type="project" value="TreeGrafter"/>
</dbReference>
<keyword evidence="7 9" id="KW-0675">Receptor</keyword>
<name>A0A9Q0MNB6_9DIPT</name>
<feature type="transmembrane region" description="Helical" evidence="8">
    <location>
        <begin position="40"/>
        <end position="58"/>
    </location>
</feature>
<keyword evidence="6 8" id="KW-0472">Membrane</keyword>
<dbReference type="Pfam" id="PF06151">
    <property type="entry name" value="Trehalose_recp"/>
    <property type="match status" value="1"/>
</dbReference>
<comment type="similarity">
    <text evidence="2">Belongs to the insect chemoreceptor superfamily. Gustatory receptor (GR) family. Gr5a subfamily.</text>
</comment>
<dbReference type="EMBL" id="WJQU01001210">
    <property type="protein sequence ID" value="KAJ6634032.1"/>
    <property type="molecule type" value="Genomic_DNA"/>
</dbReference>
<evidence type="ECO:0000256" key="7">
    <source>
        <dbReference type="ARBA" id="ARBA00023170"/>
    </source>
</evidence>
<evidence type="ECO:0000256" key="1">
    <source>
        <dbReference type="ARBA" id="ARBA00004651"/>
    </source>
</evidence>
<keyword evidence="4 8" id="KW-0812">Transmembrane</keyword>
<dbReference type="GO" id="GO:0005886">
    <property type="term" value="C:plasma membrane"/>
    <property type="evidence" value="ECO:0007669"/>
    <property type="project" value="UniProtKB-SubCell"/>
</dbReference>